<keyword evidence="4" id="KW-1185">Reference proteome</keyword>
<dbReference type="InterPro" id="IPR038511">
    <property type="entry name" value="TAP42/TAP46-like_sf"/>
</dbReference>
<keyword evidence="1" id="KW-0175">Coiled coil</keyword>
<name>A0A814CZE1_ADIRI</name>
<dbReference type="InterPro" id="IPR007304">
    <property type="entry name" value="TAP46-like"/>
</dbReference>
<evidence type="ECO:0000313" key="4">
    <source>
        <dbReference type="Proteomes" id="UP000663828"/>
    </source>
</evidence>
<evidence type="ECO:0000313" key="3">
    <source>
        <dbReference type="EMBL" id="CAF0946736.1"/>
    </source>
</evidence>
<dbReference type="GO" id="GO:0051721">
    <property type="term" value="F:protein phosphatase 2A binding"/>
    <property type="evidence" value="ECO:0007669"/>
    <property type="project" value="TreeGrafter"/>
</dbReference>
<protein>
    <recommendedName>
        <fullName evidence="5">Immunoglobulin-binding protein 1</fullName>
    </recommendedName>
</protein>
<dbReference type="GO" id="GO:0035303">
    <property type="term" value="P:regulation of dephosphorylation"/>
    <property type="evidence" value="ECO:0007669"/>
    <property type="project" value="TreeGrafter"/>
</dbReference>
<dbReference type="AlphaFoldDB" id="A0A814CZE1"/>
<dbReference type="PANTHER" id="PTHR10933:SF9">
    <property type="entry name" value="IMMUNOGLOBULIN-BINDING PROTEIN 1"/>
    <property type="match status" value="1"/>
</dbReference>
<organism evidence="3 4">
    <name type="scientific">Adineta ricciae</name>
    <name type="common">Rotifer</name>
    <dbReference type="NCBI Taxonomy" id="249248"/>
    <lineage>
        <taxon>Eukaryota</taxon>
        <taxon>Metazoa</taxon>
        <taxon>Spiralia</taxon>
        <taxon>Gnathifera</taxon>
        <taxon>Rotifera</taxon>
        <taxon>Eurotatoria</taxon>
        <taxon>Bdelloidea</taxon>
        <taxon>Adinetida</taxon>
        <taxon>Adinetidae</taxon>
        <taxon>Adineta</taxon>
    </lineage>
</organism>
<dbReference type="GO" id="GO:0009966">
    <property type="term" value="P:regulation of signal transduction"/>
    <property type="evidence" value="ECO:0007669"/>
    <property type="project" value="InterPro"/>
</dbReference>
<dbReference type="EMBL" id="CAJNOR010000555">
    <property type="protein sequence ID" value="CAF0946736.1"/>
    <property type="molecule type" value="Genomic_DNA"/>
</dbReference>
<dbReference type="Pfam" id="PF04177">
    <property type="entry name" value="TAP42"/>
    <property type="match status" value="1"/>
</dbReference>
<dbReference type="PANTHER" id="PTHR10933">
    <property type="entry name" value="IMMUNOGLOBULIN-BINDING PROTEIN 1"/>
    <property type="match status" value="1"/>
</dbReference>
<feature type="compositionally biased region" description="Basic and acidic residues" evidence="2">
    <location>
        <begin position="315"/>
        <end position="324"/>
    </location>
</feature>
<reference evidence="3" key="1">
    <citation type="submission" date="2021-02" db="EMBL/GenBank/DDBJ databases">
        <authorList>
            <person name="Nowell W R."/>
        </authorList>
    </citation>
    <scope>NUCLEOTIDE SEQUENCE</scope>
</reference>
<evidence type="ECO:0008006" key="5">
    <source>
        <dbReference type="Google" id="ProtNLM"/>
    </source>
</evidence>
<proteinExistence type="predicted"/>
<dbReference type="Proteomes" id="UP000663828">
    <property type="component" value="Unassembled WGS sequence"/>
</dbReference>
<accession>A0A814CZE1</accession>
<evidence type="ECO:0000256" key="1">
    <source>
        <dbReference type="SAM" id="Coils"/>
    </source>
</evidence>
<feature type="coiled-coil region" evidence="1">
    <location>
        <begin position="158"/>
        <end position="222"/>
    </location>
</feature>
<comment type="caution">
    <text evidence="3">The sequence shown here is derived from an EMBL/GenBank/DDBJ whole genome shotgun (WGS) entry which is preliminary data.</text>
</comment>
<feature type="region of interest" description="Disordered" evidence="2">
    <location>
        <begin position="282"/>
        <end position="334"/>
    </location>
</feature>
<sequence>MRSNWIAAFEDDFPYISMTTNDDLTIAELFDFAFDLQQKLEANKIEQKRETFTTAIDRLKSAEEKLDELHLFSDNEDISEVASNELRYFIIYALIGWLYEYRSPDREQRLDDIHSAISYFLKYLHLCKNYGLVQHIPREQHDDNDKYRLHATEDRQTRIQKLKEKKALEKSIAKLREMAQDADRVDDEIKRQLYTEQIKWWIQQAQEDIAALKDEIKLLQFSKDPHLQMTTPTASTNKLPVDGPFTIVTTKDRLYKEAIGGAGYPSVPTMTVQEFYDDLAKRQAQQPAPPPKPAPLSDEQLNEIDDSTHRQNVRLMDEYKDENPRGSGNRYNRS</sequence>
<evidence type="ECO:0000256" key="2">
    <source>
        <dbReference type="SAM" id="MobiDB-lite"/>
    </source>
</evidence>
<gene>
    <name evidence="3" type="ORF">XAT740_LOCUS10431</name>
</gene>
<dbReference type="Gene3D" id="1.25.40.540">
    <property type="entry name" value="TAP42-like family"/>
    <property type="match status" value="1"/>
</dbReference>
<dbReference type="GO" id="GO:0005829">
    <property type="term" value="C:cytosol"/>
    <property type="evidence" value="ECO:0007669"/>
    <property type="project" value="TreeGrafter"/>
</dbReference>